<proteinExistence type="predicted"/>
<accession>A0A2U8E035</accession>
<reference evidence="7 8" key="1">
    <citation type="journal article" date="2018" name="Syst. Appl. Microbiol.">
        <title>Ereboglobus luteus gen. nov. sp. nov. from cockroach guts, and new insights into the oxygen relationship of the genera Opitutus and Didymococcus (Verrucomicrobia: Opitutaceae).</title>
        <authorList>
            <person name="Tegtmeier D."/>
            <person name="Belitz A."/>
            <person name="Radek R."/>
            <person name="Heimerl T."/>
            <person name="Brune A."/>
        </authorList>
    </citation>
    <scope>NUCLEOTIDE SEQUENCE [LARGE SCALE GENOMIC DNA]</scope>
    <source>
        <strain evidence="7 8">Ho45</strain>
    </source>
</reference>
<dbReference type="AlphaFoldDB" id="A0A2U8E035"/>
<evidence type="ECO:0000256" key="3">
    <source>
        <dbReference type="ARBA" id="ARBA00022643"/>
    </source>
</evidence>
<dbReference type="InterPro" id="IPR001155">
    <property type="entry name" value="OxRdtase_FMN_N"/>
</dbReference>
<dbReference type="GO" id="GO:0010181">
    <property type="term" value="F:FMN binding"/>
    <property type="evidence" value="ECO:0007669"/>
    <property type="project" value="InterPro"/>
</dbReference>
<name>A0A2U8E035_9BACT</name>
<keyword evidence="3" id="KW-0288">FMN</keyword>
<dbReference type="InterPro" id="IPR013785">
    <property type="entry name" value="Aldolase_TIM"/>
</dbReference>
<evidence type="ECO:0000259" key="6">
    <source>
        <dbReference type="Pfam" id="PF00724"/>
    </source>
</evidence>
<evidence type="ECO:0000256" key="5">
    <source>
        <dbReference type="ARBA" id="ARBA00023002"/>
    </source>
</evidence>
<evidence type="ECO:0000313" key="7">
    <source>
        <dbReference type="EMBL" id="AWI08213.1"/>
    </source>
</evidence>
<dbReference type="RefSeq" id="WP_108824018.1">
    <property type="nucleotide sequence ID" value="NZ_CP023004.1"/>
</dbReference>
<dbReference type="Pfam" id="PF00724">
    <property type="entry name" value="Oxidored_FMN"/>
    <property type="match status" value="1"/>
</dbReference>
<dbReference type="GO" id="GO:0050661">
    <property type="term" value="F:NADP binding"/>
    <property type="evidence" value="ECO:0007669"/>
    <property type="project" value="InterPro"/>
</dbReference>
<protein>
    <submittedName>
        <fullName evidence="7">Oxidoreductase</fullName>
    </submittedName>
</protein>
<gene>
    <name evidence="7" type="ORF">CKA38_02075</name>
</gene>
<keyword evidence="5" id="KW-0560">Oxidoreductase</keyword>
<dbReference type="KEGG" id="elut:CKA38_02075"/>
<dbReference type="GO" id="GO:0003959">
    <property type="term" value="F:NADPH dehydrogenase activity"/>
    <property type="evidence" value="ECO:0007669"/>
    <property type="project" value="InterPro"/>
</dbReference>
<dbReference type="SUPFAM" id="SSF51395">
    <property type="entry name" value="FMN-linked oxidoreductases"/>
    <property type="match status" value="1"/>
</dbReference>
<feature type="domain" description="NADH:flavin oxidoreductase/NADH oxidase N-terminal" evidence="6">
    <location>
        <begin position="4"/>
        <end position="342"/>
    </location>
</feature>
<dbReference type="EMBL" id="CP023004">
    <property type="protein sequence ID" value="AWI08213.1"/>
    <property type="molecule type" value="Genomic_DNA"/>
</dbReference>
<organism evidence="7 8">
    <name type="scientific">Ereboglobus luteus</name>
    <dbReference type="NCBI Taxonomy" id="1796921"/>
    <lineage>
        <taxon>Bacteria</taxon>
        <taxon>Pseudomonadati</taxon>
        <taxon>Verrucomicrobiota</taxon>
        <taxon>Opitutia</taxon>
        <taxon>Opitutales</taxon>
        <taxon>Opitutaceae</taxon>
        <taxon>Ereboglobus</taxon>
    </lineage>
</organism>
<comment type="cofactor">
    <cofactor evidence="1">
        <name>FMN</name>
        <dbReference type="ChEBI" id="CHEBI:58210"/>
    </cofactor>
</comment>
<dbReference type="Gene3D" id="3.20.20.70">
    <property type="entry name" value="Aldolase class I"/>
    <property type="match status" value="1"/>
</dbReference>
<evidence type="ECO:0000256" key="1">
    <source>
        <dbReference type="ARBA" id="ARBA00001917"/>
    </source>
</evidence>
<dbReference type="Proteomes" id="UP000244896">
    <property type="component" value="Chromosome"/>
</dbReference>
<keyword evidence="8" id="KW-1185">Reference proteome</keyword>
<dbReference type="PANTHER" id="PTHR43303:SF4">
    <property type="entry name" value="NADPH DEHYDROGENASE C23G7.10C-RELATED"/>
    <property type="match status" value="1"/>
</dbReference>
<dbReference type="InterPro" id="IPR044152">
    <property type="entry name" value="YqjM-like"/>
</dbReference>
<keyword evidence="2" id="KW-0285">Flavoprotein</keyword>
<dbReference type="PANTHER" id="PTHR43303">
    <property type="entry name" value="NADPH DEHYDROGENASE C23G7.10C-RELATED"/>
    <property type="match status" value="1"/>
</dbReference>
<keyword evidence="4" id="KW-0521">NADP</keyword>
<dbReference type="OrthoDB" id="9772736at2"/>
<sequence>MSILHTPFSLKSVTIRNRVGVSPMCMFNAQDGLASDWHLAHYGARAIGGAGLIIVEATAVEARGRITANDLGIWSDAHVEPLARINRFIKAQGTVPGMQIAHAGRKGSISTAQNGGQLAANEPGGWEIIGPSAVAFGGALGQVPREMTIEDIRAVQDAFFAAAKRALAAGVEWLEIHAAHGYLAHSFYSPLGNRRADNYGGVFENRIRFLMETVAGVRAVWPETLPLTVRISATDWADERGGWTLEDSVALAKRLKAAGIDLVDTSTGGGAPDAKIPVAPGYQVPFAERIRREAGIATAAVGLITDAAQAEEILREGRADIVLIGRESLRDPNWPQRAARELGADVKAFAPGQYARAW</sequence>
<dbReference type="CDD" id="cd02932">
    <property type="entry name" value="OYE_YqiM_FMN"/>
    <property type="match status" value="1"/>
</dbReference>
<evidence type="ECO:0000256" key="2">
    <source>
        <dbReference type="ARBA" id="ARBA00022630"/>
    </source>
</evidence>
<evidence type="ECO:0000313" key="8">
    <source>
        <dbReference type="Proteomes" id="UP000244896"/>
    </source>
</evidence>
<evidence type="ECO:0000256" key="4">
    <source>
        <dbReference type="ARBA" id="ARBA00022857"/>
    </source>
</evidence>